<keyword evidence="3" id="KW-0446">Lipid-binding</keyword>
<dbReference type="SUPFAM" id="SSF47699">
    <property type="entry name" value="Bifunctional inhibitor/lipid-transfer protein/seed storage 2S albumin"/>
    <property type="match status" value="1"/>
</dbReference>
<evidence type="ECO:0000259" key="5">
    <source>
        <dbReference type="SMART" id="SM00499"/>
    </source>
</evidence>
<evidence type="ECO:0000256" key="4">
    <source>
        <dbReference type="SAM" id="SignalP"/>
    </source>
</evidence>
<keyword evidence="3" id="KW-0813">Transport</keyword>
<dbReference type="Proteomes" id="UP001189624">
    <property type="component" value="Chromosome 6"/>
</dbReference>
<feature type="domain" description="Bifunctional inhibitor/plant lipid transfer protein/seed storage helical" evidence="5">
    <location>
        <begin position="27"/>
        <end position="113"/>
    </location>
</feature>
<proteinExistence type="inferred from homology"/>
<comment type="function">
    <text evidence="3">Plant non-specific lipid-transfer proteins transfer phospholipids as well as galactolipids across membranes. May play a role in wax or cutin deposition in the cell walls of expanding epidermal cells and certain secretory tissues.</text>
</comment>
<evidence type="ECO:0000313" key="7">
    <source>
        <dbReference type="Proteomes" id="UP001189624"/>
    </source>
</evidence>
<evidence type="ECO:0000313" key="6">
    <source>
        <dbReference type="EMBL" id="CAJ1961284.1"/>
    </source>
</evidence>
<feature type="chain" id="PRO_5041653545" description="Non-specific lipid-transfer protein" evidence="4">
    <location>
        <begin position="22"/>
        <end position="120"/>
    </location>
</feature>
<dbReference type="SMART" id="SM00499">
    <property type="entry name" value="AAI"/>
    <property type="match status" value="1"/>
</dbReference>
<accession>A0AA86VFV6</accession>
<dbReference type="PANTHER" id="PTHR33076">
    <property type="entry name" value="NON-SPECIFIC LIPID-TRANSFER PROTEIN 2-RELATED"/>
    <property type="match status" value="1"/>
</dbReference>
<dbReference type="InterPro" id="IPR000528">
    <property type="entry name" value="Plant_nsLTP"/>
</dbReference>
<keyword evidence="4" id="KW-0732">Signal</keyword>
<dbReference type="PRINTS" id="PR00382">
    <property type="entry name" value="LIPIDTRNSFER"/>
</dbReference>
<comment type="similarity">
    <text evidence="1 3">Belongs to the plant LTP family.</text>
</comment>
<evidence type="ECO:0000256" key="1">
    <source>
        <dbReference type="ARBA" id="ARBA00009748"/>
    </source>
</evidence>
<dbReference type="Gene3D" id="1.10.110.10">
    <property type="entry name" value="Plant lipid-transfer and hydrophobic proteins"/>
    <property type="match status" value="1"/>
</dbReference>
<organism evidence="6 7">
    <name type="scientific">Sphenostylis stenocarpa</name>
    <dbReference type="NCBI Taxonomy" id="92480"/>
    <lineage>
        <taxon>Eukaryota</taxon>
        <taxon>Viridiplantae</taxon>
        <taxon>Streptophyta</taxon>
        <taxon>Embryophyta</taxon>
        <taxon>Tracheophyta</taxon>
        <taxon>Spermatophyta</taxon>
        <taxon>Magnoliopsida</taxon>
        <taxon>eudicotyledons</taxon>
        <taxon>Gunneridae</taxon>
        <taxon>Pentapetalae</taxon>
        <taxon>rosids</taxon>
        <taxon>fabids</taxon>
        <taxon>Fabales</taxon>
        <taxon>Fabaceae</taxon>
        <taxon>Papilionoideae</taxon>
        <taxon>50 kb inversion clade</taxon>
        <taxon>NPAAA clade</taxon>
        <taxon>indigoferoid/millettioid clade</taxon>
        <taxon>Phaseoleae</taxon>
        <taxon>Sphenostylis</taxon>
    </lineage>
</organism>
<dbReference type="Gramene" id="rna-AYBTSS11_LOCUS18650">
    <property type="protein sequence ID" value="CAJ1961284.1"/>
    <property type="gene ID" value="gene-AYBTSS11_LOCUS18650"/>
</dbReference>
<evidence type="ECO:0000256" key="2">
    <source>
        <dbReference type="ARBA" id="ARBA00023157"/>
    </source>
</evidence>
<dbReference type="EMBL" id="OY731403">
    <property type="protein sequence ID" value="CAJ1961284.1"/>
    <property type="molecule type" value="Genomic_DNA"/>
</dbReference>
<dbReference type="GO" id="GO:0006869">
    <property type="term" value="P:lipid transport"/>
    <property type="evidence" value="ECO:0007669"/>
    <property type="project" value="InterPro"/>
</dbReference>
<protein>
    <recommendedName>
        <fullName evidence="3">Non-specific lipid-transfer protein</fullName>
    </recommendedName>
</protein>
<dbReference type="AlphaFoldDB" id="A0AA86VFV6"/>
<sequence>MKMLRAVMISIVILLIAGCEALASIPCPTVIEDVAPCVRFLKSQSEHPSEECCQGIKKLNGDADTQENRITICQCFKKGLATIGDYDPERIPQAPQDCGLSVTIPPIDQKTDCNKVSFMM</sequence>
<reference evidence="6" key="1">
    <citation type="submission" date="2023-10" db="EMBL/GenBank/DDBJ databases">
        <authorList>
            <person name="Domelevo Entfellner J.-B."/>
        </authorList>
    </citation>
    <scope>NUCLEOTIDE SEQUENCE</scope>
</reference>
<dbReference type="InterPro" id="IPR036312">
    <property type="entry name" value="Bifun_inhib/LTP/seed_sf"/>
</dbReference>
<keyword evidence="7" id="KW-1185">Reference proteome</keyword>
<dbReference type="Pfam" id="PF00234">
    <property type="entry name" value="Tryp_alpha_amyl"/>
    <property type="match status" value="1"/>
</dbReference>
<dbReference type="InterPro" id="IPR016140">
    <property type="entry name" value="Bifunc_inhib/LTP/seed_store"/>
</dbReference>
<keyword evidence="2" id="KW-1015">Disulfide bond</keyword>
<feature type="signal peptide" evidence="4">
    <location>
        <begin position="1"/>
        <end position="21"/>
    </location>
</feature>
<gene>
    <name evidence="6" type="ORF">AYBTSS11_LOCUS18650</name>
</gene>
<dbReference type="GO" id="GO:0008289">
    <property type="term" value="F:lipid binding"/>
    <property type="evidence" value="ECO:0007669"/>
    <property type="project" value="UniProtKB-KW"/>
</dbReference>
<name>A0AA86VFV6_9FABA</name>
<evidence type="ECO:0000256" key="3">
    <source>
        <dbReference type="RuleBase" id="RU000628"/>
    </source>
</evidence>
<dbReference type="PROSITE" id="PS51257">
    <property type="entry name" value="PROKAR_LIPOPROTEIN"/>
    <property type="match status" value="1"/>
</dbReference>
<dbReference type="CDD" id="cd01960">
    <property type="entry name" value="nsLTP1"/>
    <property type="match status" value="1"/>
</dbReference>